<accession>W7C0W9</accession>
<evidence type="ECO:0000259" key="1">
    <source>
        <dbReference type="Pfam" id="PF01321"/>
    </source>
</evidence>
<organism evidence="2 3">
    <name type="scientific">Listeria cornellensis FSL F6-0969</name>
    <dbReference type="NCBI Taxonomy" id="1265820"/>
    <lineage>
        <taxon>Bacteria</taxon>
        <taxon>Bacillati</taxon>
        <taxon>Bacillota</taxon>
        <taxon>Bacilli</taxon>
        <taxon>Bacillales</taxon>
        <taxon>Listeriaceae</taxon>
        <taxon>Listeria</taxon>
    </lineage>
</organism>
<keyword evidence="3" id="KW-1185">Reference proteome</keyword>
<evidence type="ECO:0000313" key="2">
    <source>
        <dbReference type="EMBL" id="EUJ30825.1"/>
    </source>
</evidence>
<gene>
    <name evidence="2" type="ORF">PCORN_07350</name>
</gene>
<dbReference type="Pfam" id="PF01321">
    <property type="entry name" value="Creatinase_N"/>
    <property type="match status" value="1"/>
</dbReference>
<dbReference type="Proteomes" id="UP000019254">
    <property type="component" value="Unassembled WGS sequence"/>
</dbReference>
<dbReference type="GO" id="GO:0004177">
    <property type="term" value="F:aminopeptidase activity"/>
    <property type="evidence" value="ECO:0007669"/>
    <property type="project" value="UniProtKB-KW"/>
</dbReference>
<keyword evidence="2" id="KW-0645">Protease</keyword>
<reference evidence="2 3" key="1">
    <citation type="journal article" date="2014" name="Int. J. Syst. Evol. Microbiol.">
        <title>Listeria floridensis sp. nov., Listeria aquatica sp. nov., Listeria cornellensis sp. nov., Listeria riparia sp. nov. and Listeria grandensis sp. nov., from agricultural and natural environments.</title>
        <authorList>
            <person name="den Bakker H.C."/>
            <person name="Warchocki S."/>
            <person name="Wright E.M."/>
            <person name="Allred A.F."/>
            <person name="Ahlstrom C."/>
            <person name="Manuel C.S."/>
            <person name="Stasiewicz M.J."/>
            <person name="Burrell A."/>
            <person name="Roof S."/>
            <person name="Strawn L."/>
            <person name="Fortes E.D."/>
            <person name="Nightingale K.K."/>
            <person name="Kephart D."/>
            <person name="Wiedmann M."/>
        </authorList>
    </citation>
    <scope>NUCLEOTIDE SEQUENCE [LARGE SCALE GENOMIC DNA]</scope>
    <source>
        <strain evidence="3">FSL F6-969</strain>
    </source>
</reference>
<dbReference type="InterPro" id="IPR029149">
    <property type="entry name" value="Creatin/AminoP/Spt16_N"/>
</dbReference>
<dbReference type="SUPFAM" id="SSF53092">
    <property type="entry name" value="Creatinase/prolidase N-terminal domain"/>
    <property type="match status" value="1"/>
</dbReference>
<name>W7C0W9_9LIST</name>
<dbReference type="InterPro" id="IPR000587">
    <property type="entry name" value="Creatinase_N"/>
</dbReference>
<feature type="domain" description="Creatinase N-terminal" evidence="1">
    <location>
        <begin position="4"/>
        <end position="53"/>
    </location>
</feature>
<keyword evidence="2" id="KW-0378">Hydrolase</keyword>
<proteinExistence type="predicted"/>
<dbReference type="EMBL" id="AODE01000014">
    <property type="protein sequence ID" value="EUJ30825.1"/>
    <property type="molecule type" value="Genomic_DNA"/>
</dbReference>
<dbReference type="Gene3D" id="3.40.350.10">
    <property type="entry name" value="Creatinase/prolidase N-terminal domain"/>
    <property type="match status" value="1"/>
</dbReference>
<evidence type="ECO:0000313" key="3">
    <source>
        <dbReference type="Proteomes" id="UP000019254"/>
    </source>
</evidence>
<dbReference type="AlphaFoldDB" id="W7C0W9"/>
<dbReference type="STRING" id="1265820.PCORN_07350"/>
<protein>
    <submittedName>
        <fullName evidence="2">Aminopeptidase YpdF</fullName>
    </submittedName>
</protein>
<dbReference type="PATRIC" id="fig|1265820.5.peg.1442"/>
<keyword evidence="2" id="KW-0031">Aminopeptidase</keyword>
<sequence length="60" mass="6735">MTKLAKIQAALEGRNMEAVLVTSDYNRRYVADFTGTTGMVLITPTKAFFCDRLPLYRTSS</sequence>
<comment type="caution">
    <text evidence="2">The sequence shown here is derived from an EMBL/GenBank/DDBJ whole genome shotgun (WGS) entry which is preliminary data.</text>
</comment>